<name>A0A8H6HPP3_9AGAR</name>
<dbReference type="OrthoDB" id="3269456at2759"/>
<dbReference type="AlphaFoldDB" id="A0A8H6HPP3"/>
<evidence type="ECO:0000313" key="2">
    <source>
        <dbReference type="EMBL" id="KAF6750464.1"/>
    </source>
</evidence>
<comment type="caution">
    <text evidence="2">The sequence shown here is derived from an EMBL/GenBank/DDBJ whole genome shotgun (WGS) entry which is preliminary data.</text>
</comment>
<evidence type="ECO:0000313" key="3">
    <source>
        <dbReference type="Proteomes" id="UP000521943"/>
    </source>
</evidence>
<dbReference type="Proteomes" id="UP000521943">
    <property type="component" value="Unassembled WGS sequence"/>
</dbReference>
<evidence type="ECO:0000313" key="1">
    <source>
        <dbReference type="EMBL" id="KAF6742263.1"/>
    </source>
</evidence>
<accession>A0A8H6HPP3</accession>
<protein>
    <submittedName>
        <fullName evidence="2">Uncharacterized protein</fullName>
    </submittedName>
</protein>
<sequence>MQMLEGDRYRVVKTPDPALFRLCTTSIDGDVEEEVFRVHGIVCGKDLPPLPMNVTKLAKKRLFLRQSIRLTGLDDMHFARAVEQVEEGFVKISMDAEGREMDAYDWSNFNGRRILEASTRYFTHKSQAGGGSSVPFAEEVDPHGTLRALTMDGDFLHLQENDVIYSERFIDTDKSIKRVSPSAFDVGDLVEASVAFVGVPTKRGSVTMKLVLRGLVLLDRQERMKGSVLRMRSRFTAPAPTATAVKRKALFEDGEVEDTRRKLEKTFI</sequence>
<gene>
    <name evidence="2" type="ORF">DFP72DRAFT_817675</name>
    <name evidence="1" type="ORF">DFP72DRAFT_830888</name>
</gene>
<dbReference type="EMBL" id="JACGCI010000191">
    <property type="protein sequence ID" value="KAF6742263.1"/>
    <property type="molecule type" value="Genomic_DNA"/>
</dbReference>
<reference evidence="2 3" key="1">
    <citation type="submission" date="2020-07" db="EMBL/GenBank/DDBJ databases">
        <title>Comparative genomics of pyrophilous fungi reveals a link between fire events and developmental genes.</title>
        <authorList>
            <consortium name="DOE Joint Genome Institute"/>
            <person name="Steindorff A.S."/>
            <person name="Carver A."/>
            <person name="Calhoun S."/>
            <person name="Stillman K."/>
            <person name="Liu H."/>
            <person name="Lipzen A."/>
            <person name="Pangilinan J."/>
            <person name="Labutti K."/>
            <person name="Bruns T.D."/>
            <person name="Grigoriev I.V."/>
        </authorList>
    </citation>
    <scope>NUCLEOTIDE SEQUENCE [LARGE SCALE GENOMIC DNA]</scope>
    <source>
        <strain evidence="2 3">CBS 144469</strain>
    </source>
</reference>
<dbReference type="EMBL" id="JACGCI010000056">
    <property type="protein sequence ID" value="KAF6750464.1"/>
    <property type="molecule type" value="Genomic_DNA"/>
</dbReference>
<proteinExistence type="predicted"/>
<keyword evidence="3" id="KW-1185">Reference proteome</keyword>
<organism evidence="2 3">
    <name type="scientific">Ephemerocybe angulata</name>
    <dbReference type="NCBI Taxonomy" id="980116"/>
    <lineage>
        <taxon>Eukaryota</taxon>
        <taxon>Fungi</taxon>
        <taxon>Dikarya</taxon>
        <taxon>Basidiomycota</taxon>
        <taxon>Agaricomycotina</taxon>
        <taxon>Agaricomycetes</taxon>
        <taxon>Agaricomycetidae</taxon>
        <taxon>Agaricales</taxon>
        <taxon>Agaricineae</taxon>
        <taxon>Psathyrellaceae</taxon>
        <taxon>Ephemerocybe</taxon>
    </lineage>
</organism>